<dbReference type="RefSeq" id="WP_131484174.1">
    <property type="nucleotide sequence ID" value="NZ_SJDL01000071.1"/>
</dbReference>
<organism evidence="1 2">
    <name type="scientific">Marinobacter halodurans</name>
    <dbReference type="NCBI Taxonomy" id="2528979"/>
    <lineage>
        <taxon>Bacteria</taxon>
        <taxon>Pseudomonadati</taxon>
        <taxon>Pseudomonadota</taxon>
        <taxon>Gammaproteobacteria</taxon>
        <taxon>Pseudomonadales</taxon>
        <taxon>Marinobacteraceae</taxon>
        <taxon>Marinobacter</taxon>
    </lineage>
</organism>
<accession>A0ABY1ZHF7</accession>
<protein>
    <submittedName>
        <fullName evidence="1">Uncharacterized protein</fullName>
    </submittedName>
</protein>
<dbReference type="EMBL" id="SJDL01000071">
    <property type="protein sequence ID" value="TBW47408.1"/>
    <property type="molecule type" value="Genomic_DNA"/>
</dbReference>
<gene>
    <name evidence="1" type="ORF">EZI54_22830</name>
</gene>
<comment type="caution">
    <text evidence="1">The sequence shown here is derived from an EMBL/GenBank/DDBJ whole genome shotgun (WGS) entry which is preliminary data.</text>
</comment>
<name>A0ABY1ZHF7_9GAMM</name>
<reference evidence="1 2" key="1">
    <citation type="submission" date="2019-02" db="EMBL/GenBank/DDBJ databases">
        <title>Marinobacter halodurans sp. nov., a marine bacterium isolated from sea tidal flat.</title>
        <authorList>
            <person name="Yoo Y."/>
            <person name="Lee D.W."/>
            <person name="Kim B.S."/>
            <person name="Kim J.-J."/>
        </authorList>
    </citation>
    <scope>NUCLEOTIDE SEQUENCE [LARGE SCALE GENOMIC DNA]</scope>
    <source>
        <strain evidence="1 2">YJ-S3-2</strain>
    </source>
</reference>
<evidence type="ECO:0000313" key="2">
    <source>
        <dbReference type="Proteomes" id="UP000313645"/>
    </source>
</evidence>
<proteinExistence type="predicted"/>
<dbReference type="Proteomes" id="UP000313645">
    <property type="component" value="Unassembled WGS sequence"/>
</dbReference>
<evidence type="ECO:0000313" key="1">
    <source>
        <dbReference type="EMBL" id="TBW47408.1"/>
    </source>
</evidence>
<keyword evidence="2" id="KW-1185">Reference proteome</keyword>
<sequence length="81" mass="9127">MFEVARCQPYQPVDKKRSGATVFDTVSDTSFITPCQLRRPGWGCGLKRMPPGFDLAAMAMAMAMEPAFQVPFLKRYLSMMD</sequence>